<feature type="binding site" evidence="15">
    <location>
        <position position="496"/>
    </location>
    <ligand>
        <name>Zn(2+)</name>
        <dbReference type="ChEBI" id="CHEBI:29105"/>
        <note>catalytic</note>
    </ligand>
</feature>
<dbReference type="Pfam" id="PF17862">
    <property type="entry name" value="AAA_lid_3"/>
    <property type="match status" value="1"/>
</dbReference>
<dbReference type="Pfam" id="PF00004">
    <property type="entry name" value="AAA"/>
    <property type="match status" value="1"/>
</dbReference>
<dbReference type="KEGG" id="mdn:JT25_018290"/>
<dbReference type="InterPro" id="IPR027417">
    <property type="entry name" value="P-loop_NTPase"/>
</dbReference>
<comment type="similarity">
    <text evidence="14 15">In the central section; belongs to the AAA ATPase family.</text>
</comment>
<feature type="active site" evidence="15">
    <location>
        <position position="419"/>
    </location>
</feature>
<dbReference type="PROSITE" id="PS00674">
    <property type="entry name" value="AAA"/>
    <property type="match status" value="1"/>
</dbReference>
<evidence type="ECO:0000256" key="4">
    <source>
        <dbReference type="ARBA" id="ARBA00022670"/>
    </source>
</evidence>
<evidence type="ECO:0000256" key="18">
    <source>
        <dbReference type="SAM" id="SignalP"/>
    </source>
</evidence>
<organism evidence="20 21">
    <name type="scientific">Methylomonas denitrificans</name>
    <dbReference type="NCBI Taxonomy" id="1538553"/>
    <lineage>
        <taxon>Bacteria</taxon>
        <taxon>Pseudomonadati</taxon>
        <taxon>Pseudomonadota</taxon>
        <taxon>Gammaproteobacteria</taxon>
        <taxon>Methylococcales</taxon>
        <taxon>Methylococcaceae</taxon>
        <taxon>Methylomonas</taxon>
    </lineage>
</organism>
<dbReference type="GO" id="GO:0005886">
    <property type="term" value="C:plasma membrane"/>
    <property type="evidence" value="ECO:0007669"/>
    <property type="project" value="UniProtKB-SubCell"/>
</dbReference>
<dbReference type="Pfam" id="PF01434">
    <property type="entry name" value="Peptidase_M41"/>
    <property type="match status" value="1"/>
</dbReference>
<evidence type="ECO:0000256" key="2">
    <source>
        <dbReference type="ARBA" id="ARBA00010044"/>
    </source>
</evidence>
<dbReference type="EC" id="3.4.24.-" evidence="15"/>
<keyword evidence="10 15" id="KW-0067">ATP-binding</keyword>
<dbReference type="SMART" id="SM00382">
    <property type="entry name" value="AAA"/>
    <property type="match status" value="1"/>
</dbReference>
<dbReference type="GO" id="GO:0016887">
    <property type="term" value="F:ATP hydrolysis activity"/>
    <property type="evidence" value="ECO:0007669"/>
    <property type="project" value="UniProtKB-UniRule"/>
</dbReference>
<protein>
    <recommendedName>
        <fullName evidence="15">ATP-dependent zinc metalloprotease FtsH</fullName>
        <ecNumber evidence="15">3.4.24.-</ecNumber>
    </recommendedName>
</protein>
<keyword evidence="13 15" id="KW-0472">Membrane</keyword>
<feature type="binding site" evidence="15">
    <location>
        <position position="422"/>
    </location>
    <ligand>
        <name>Zn(2+)</name>
        <dbReference type="ChEBI" id="CHEBI:29105"/>
        <note>catalytic</note>
    </ligand>
</feature>
<comment type="caution">
    <text evidence="15">Lacks conserved residue(s) required for the propagation of feature annotation.</text>
</comment>
<evidence type="ECO:0000256" key="10">
    <source>
        <dbReference type="ARBA" id="ARBA00022840"/>
    </source>
</evidence>
<comment type="function">
    <text evidence="15">Acts as a processive, ATP-dependent zinc metallopeptidase for both cytoplasmic and membrane proteins. Plays a role in the quality control of integral membrane proteins.</text>
</comment>
<sequence>MKKMFIFLSILIAAGLVVSAVMNRNMPEYDPHYEISYSDFIEDVRNKVVTEVVIDGNYVDGHRQNGTRFATYNPNDSRMIDELLEYGVKIKVEKPQQPSTVMNILISWAPTLLLIMVLVYFMRKQAAMGGRDGQMGFGKSRAKLMAEDQIKVRFTDVAGVEEAKEDVVEMVDFLREPGKYEALGGKIPRGVLMVGPPGTGKTLLARAIAGEAGVPFFSISGSDFVEMFVGVGASRVRDMFEQAKKRAPCIIFIDEIDAVGRQRGGSGIGGGNDEREQTLNQLLVEMDGFSGNEGIIVIAATNRADVLDKALLRPGRFDRQVQVGLPDIKGREQILKVHGAKVPLAEDVNINDLARGTPGFSGAELANLINEGALFAARNKKRVVTMNDLDKARDKMIMGVEKRTMVMTKEDLLMTAYHEAGHAIVGRNVPEHDPVYKVSIMPRGGALGITMFLPERDQYSASKDKLESQIASLFGGRVAEALIYGKNKVTTGASNDIMRATQLARNMVTKWGLSDRLGPMDYGDSEGGYMGPQSKPMSEKMAQTIDEEVRAVIDANYNRAETILKENIEVLHNMAQALMDWETIDKFQIDELLQGKKLAPPEPEVEEPKSFEEIEDSINDETGDHLGQGQVLAS</sequence>
<keyword evidence="20" id="KW-0132">Cell division</keyword>
<dbReference type="RefSeq" id="WP_062329340.1">
    <property type="nucleotide sequence ID" value="NZ_CP014476.1"/>
</dbReference>
<evidence type="ECO:0000256" key="16">
    <source>
        <dbReference type="RuleBase" id="RU003651"/>
    </source>
</evidence>
<evidence type="ECO:0000256" key="6">
    <source>
        <dbReference type="ARBA" id="ARBA00022723"/>
    </source>
</evidence>
<feature type="chain" id="PRO_5007274545" description="ATP-dependent zinc metalloprotease FtsH" evidence="18">
    <location>
        <begin position="21"/>
        <end position="634"/>
    </location>
</feature>
<dbReference type="InterPro" id="IPR000642">
    <property type="entry name" value="Peptidase_M41"/>
</dbReference>
<comment type="similarity">
    <text evidence="2 15">In the C-terminal section; belongs to the peptidase M41 family.</text>
</comment>
<evidence type="ECO:0000256" key="14">
    <source>
        <dbReference type="ARBA" id="ARBA00061570"/>
    </source>
</evidence>
<evidence type="ECO:0000256" key="15">
    <source>
        <dbReference type="HAMAP-Rule" id="MF_01458"/>
    </source>
</evidence>
<keyword evidence="6 15" id="KW-0479">Metal-binding</keyword>
<dbReference type="Gene3D" id="1.10.8.60">
    <property type="match status" value="1"/>
</dbReference>
<dbReference type="HAMAP" id="MF_01458">
    <property type="entry name" value="FtsH"/>
    <property type="match status" value="1"/>
</dbReference>
<feature type="binding site" evidence="15">
    <location>
        <begin position="195"/>
        <end position="202"/>
    </location>
    <ligand>
        <name>ATP</name>
        <dbReference type="ChEBI" id="CHEBI:30616"/>
    </ligand>
</feature>
<dbReference type="GO" id="GO:0008270">
    <property type="term" value="F:zinc ion binding"/>
    <property type="evidence" value="ECO:0007669"/>
    <property type="project" value="UniProtKB-UniRule"/>
</dbReference>
<dbReference type="GO" id="GO:0051301">
    <property type="term" value="P:cell division"/>
    <property type="evidence" value="ECO:0007669"/>
    <property type="project" value="UniProtKB-KW"/>
</dbReference>
<dbReference type="Pfam" id="PF06480">
    <property type="entry name" value="FtsH_ext"/>
    <property type="match status" value="1"/>
</dbReference>
<gene>
    <name evidence="15" type="primary">ftsH</name>
    <name evidence="20" type="ORF">JT25_018290</name>
</gene>
<evidence type="ECO:0000256" key="17">
    <source>
        <dbReference type="SAM" id="MobiDB-lite"/>
    </source>
</evidence>
<dbReference type="PANTHER" id="PTHR23076">
    <property type="entry name" value="METALLOPROTEASE M41 FTSH"/>
    <property type="match status" value="1"/>
</dbReference>
<evidence type="ECO:0000256" key="12">
    <source>
        <dbReference type="ARBA" id="ARBA00023049"/>
    </source>
</evidence>
<name>A0A126T8L3_9GAMM</name>
<evidence type="ECO:0000256" key="1">
    <source>
        <dbReference type="ARBA" id="ARBA00004370"/>
    </source>
</evidence>
<dbReference type="FunFam" id="1.20.58.760:FF:000001">
    <property type="entry name" value="ATP-dependent zinc metalloprotease FtsH"/>
    <property type="match status" value="1"/>
</dbReference>
<evidence type="ECO:0000313" key="21">
    <source>
        <dbReference type="Proteomes" id="UP000030512"/>
    </source>
</evidence>
<dbReference type="InterPro" id="IPR003593">
    <property type="entry name" value="AAA+_ATPase"/>
</dbReference>
<dbReference type="InterPro" id="IPR003960">
    <property type="entry name" value="ATPase_AAA_CS"/>
</dbReference>
<feature type="signal peptide" evidence="18">
    <location>
        <begin position="1"/>
        <end position="20"/>
    </location>
</feature>
<keyword evidence="9 15" id="KW-0862">Zinc</keyword>
<comment type="subcellular location">
    <subcellularLocation>
        <location evidence="15">Cell membrane</location>
        <topology evidence="15">Multi-pass membrane protein</topology>
        <orientation evidence="15">Cytoplasmic side</orientation>
    </subcellularLocation>
    <subcellularLocation>
        <location evidence="1">Membrane</location>
    </subcellularLocation>
</comment>
<dbReference type="GO" id="GO:0005524">
    <property type="term" value="F:ATP binding"/>
    <property type="evidence" value="ECO:0007669"/>
    <property type="project" value="UniProtKB-UniRule"/>
</dbReference>
<dbReference type="InterPro" id="IPR041569">
    <property type="entry name" value="AAA_lid_3"/>
</dbReference>
<keyword evidence="5 15" id="KW-0812">Transmembrane</keyword>
<evidence type="ECO:0000256" key="3">
    <source>
        <dbReference type="ARBA" id="ARBA00022475"/>
    </source>
</evidence>
<evidence type="ECO:0000256" key="9">
    <source>
        <dbReference type="ARBA" id="ARBA00022833"/>
    </source>
</evidence>
<dbReference type="GO" id="GO:0006508">
    <property type="term" value="P:proteolysis"/>
    <property type="evidence" value="ECO:0007669"/>
    <property type="project" value="UniProtKB-KW"/>
</dbReference>
<evidence type="ECO:0000256" key="11">
    <source>
        <dbReference type="ARBA" id="ARBA00022989"/>
    </source>
</evidence>
<evidence type="ECO:0000259" key="19">
    <source>
        <dbReference type="SMART" id="SM00382"/>
    </source>
</evidence>
<evidence type="ECO:0000256" key="13">
    <source>
        <dbReference type="ARBA" id="ARBA00023136"/>
    </source>
</evidence>
<keyword evidence="18" id="KW-0732">Signal</keyword>
<dbReference type="OrthoDB" id="9809379at2"/>
<dbReference type="GO" id="GO:0004176">
    <property type="term" value="F:ATP-dependent peptidase activity"/>
    <property type="evidence" value="ECO:0007669"/>
    <property type="project" value="InterPro"/>
</dbReference>
<evidence type="ECO:0000256" key="5">
    <source>
        <dbReference type="ARBA" id="ARBA00022692"/>
    </source>
</evidence>
<dbReference type="InterPro" id="IPR003959">
    <property type="entry name" value="ATPase_AAA_core"/>
</dbReference>
<keyword evidence="3 15" id="KW-1003">Cell membrane</keyword>
<keyword evidence="4 15" id="KW-0645">Protease</keyword>
<dbReference type="Gene3D" id="3.40.50.300">
    <property type="entry name" value="P-loop containing nucleotide triphosphate hydrolases"/>
    <property type="match status" value="1"/>
</dbReference>
<accession>A0A126T8L3</accession>
<dbReference type="InterPro" id="IPR005936">
    <property type="entry name" value="FtsH"/>
</dbReference>
<comment type="subunit">
    <text evidence="15">Homohexamer.</text>
</comment>
<evidence type="ECO:0000313" key="20">
    <source>
        <dbReference type="EMBL" id="AMK78416.1"/>
    </source>
</evidence>
<keyword evidence="20" id="KW-0131">Cell cycle</keyword>
<dbReference type="SUPFAM" id="SSF52540">
    <property type="entry name" value="P-loop containing nucleoside triphosphate hydrolases"/>
    <property type="match status" value="1"/>
</dbReference>
<keyword evidence="21" id="KW-1185">Reference proteome</keyword>
<reference evidence="20 21" key="1">
    <citation type="journal article" date="2015" name="Environ. Microbiol.">
        <title>Methane oxidation coupled to nitrate reduction under hypoxia by the Gammaproteobacterium Methylomonas denitrificans, sp. nov. type strain FJG1.</title>
        <authorList>
            <person name="Kits K.D."/>
            <person name="Klotz M.G."/>
            <person name="Stein L.Y."/>
        </authorList>
    </citation>
    <scope>NUCLEOTIDE SEQUENCE [LARGE SCALE GENOMIC DNA]</scope>
    <source>
        <strain evidence="20 21">FJG1</strain>
    </source>
</reference>
<dbReference type="Gene3D" id="3.30.720.210">
    <property type="match status" value="1"/>
</dbReference>
<keyword evidence="11 15" id="KW-1133">Transmembrane helix</keyword>
<dbReference type="InterPro" id="IPR037219">
    <property type="entry name" value="Peptidase_M41-like"/>
</dbReference>
<keyword evidence="12 15" id="KW-0482">Metalloprotease</keyword>
<evidence type="ECO:0000256" key="8">
    <source>
        <dbReference type="ARBA" id="ARBA00022801"/>
    </source>
</evidence>
<dbReference type="FunFam" id="1.10.8.60:FF:000001">
    <property type="entry name" value="ATP-dependent zinc metalloprotease FtsH"/>
    <property type="match status" value="1"/>
</dbReference>
<dbReference type="GO" id="GO:0030163">
    <property type="term" value="P:protein catabolic process"/>
    <property type="evidence" value="ECO:0007669"/>
    <property type="project" value="UniProtKB-UniRule"/>
</dbReference>
<keyword evidence="8 15" id="KW-0378">Hydrolase</keyword>
<dbReference type="NCBIfam" id="TIGR01241">
    <property type="entry name" value="FtsH_fam"/>
    <property type="match status" value="1"/>
</dbReference>
<feature type="domain" description="AAA+ ATPase" evidence="19">
    <location>
        <begin position="187"/>
        <end position="327"/>
    </location>
</feature>
<dbReference type="InterPro" id="IPR011546">
    <property type="entry name" value="Pept_M41_FtsH_extracell"/>
</dbReference>
<dbReference type="EMBL" id="CP014476">
    <property type="protein sequence ID" value="AMK78416.1"/>
    <property type="molecule type" value="Genomic_DNA"/>
</dbReference>
<dbReference type="SUPFAM" id="SSF140990">
    <property type="entry name" value="FtsH protease domain-like"/>
    <property type="match status" value="1"/>
</dbReference>
<feature type="binding site" evidence="15">
    <location>
        <position position="418"/>
    </location>
    <ligand>
        <name>Zn(2+)</name>
        <dbReference type="ChEBI" id="CHEBI:29105"/>
        <note>catalytic</note>
    </ligand>
</feature>
<proteinExistence type="inferred from homology"/>
<feature type="region of interest" description="Disordered" evidence="17">
    <location>
        <begin position="595"/>
        <end position="634"/>
    </location>
</feature>
<dbReference type="AlphaFoldDB" id="A0A126T8L3"/>
<dbReference type="Proteomes" id="UP000030512">
    <property type="component" value="Chromosome"/>
</dbReference>
<dbReference type="STRING" id="1538553.JT25_018290"/>
<dbReference type="CDD" id="cd19501">
    <property type="entry name" value="RecA-like_FtsH"/>
    <property type="match status" value="1"/>
</dbReference>
<dbReference type="GO" id="GO:0004222">
    <property type="term" value="F:metalloendopeptidase activity"/>
    <property type="evidence" value="ECO:0007669"/>
    <property type="project" value="InterPro"/>
</dbReference>
<evidence type="ECO:0000256" key="7">
    <source>
        <dbReference type="ARBA" id="ARBA00022741"/>
    </source>
</evidence>
<dbReference type="Gene3D" id="1.20.58.760">
    <property type="entry name" value="Peptidase M41"/>
    <property type="match status" value="1"/>
</dbReference>
<comment type="cofactor">
    <cofactor evidence="15">
        <name>Zn(2+)</name>
        <dbReference type="ChEBI" id="CHEBI:29105"/>
    </cofactor>
    <text evidence="15">Binds 1 zinc ion per subunit.</text>
</comment>
<dbReference type="FunFam" id="3.40.50.300:FF:000001">
    <property type="entry name" value="ATP-dependent zinc metalloprotease FtsH"/>
    <property type="match status" value="1"/>
</dbReference>
<dbReference type="PANTHER" id="PTHR23076:SF97">
    <property type="entry name" value="ATP-DEPENDENT ZINC METALLOPROTEASE YME1L1"/>
    <property type="match status" value="1"/>
</dbReference>
<keyword evidence="7 15" id="KW-0547">Nucleotide-binding</keyword>
<comment type="similarity">
    <text evidence="16">Belongs to the AAA ATPase family.</text>
</comment>
<feature type="transmembrane region" description="Helical" evidence="15">
    <location>
        <begin position="101"/>
        <end position="121"/>
    </location>
</feature>